<evidence type="ECO:0000256" key="1">
    <source>
        <dbReference type="SAM" id="Phobius"/>
    </source>
</evidence>
<sequence length="96" mass="10318">MEPQEGGGDCDVEIISLASDSGDIAVVSPRRYFGGAGLRVSARTERRLRAAEAALRFPACGFALLAAVLLGVDRETHEFLGLFVKDARYTEMSTLV</sequence>
<keyword evidence="1" id="KW-1133">Transmembrane helix</keyword>
<keyword evidence="1" id="KW-0472">Membrane</keyword>
<evidence type="ECO:0000313" key="3">
    <source>
        <dbReference type="Proteomes" id="UP000095767"/>
    </source>
</evidence>
<reference evidence="2 3" key="1">
    <citation type="submission" date="2016-09" db="EMBL/GenBank/DDBJ databases">
        <title>The draft genome of Dichanthelium oligosanthes: A C3 panicoid grass species.</title>
        <authorList>
            <person name="Studer A.J."/>
            <person name="Schnable J.C."/>
            <person name="Brutnell T.P."/>
        </authorList>
    </citation>
    <scope>NUCLEOTIDE SEQUENCE [LARGE SCALE GENOMIC DNA]</scope>
    <source>
        <strain evidence="3">cv. Kellogg 1175</strain>
        <tissue evidence="2">Leaf</tissue>
    </source>
</reference>
<dbReference type="EMBL" id="LWDX02044858">
    <property type="protein sequence ID" value="OEL22626.1"/>
    <property type="molecule type" value="Genomic_DNA"/>
</dbReference>
<keyword evidence="3" id="KW-1185">Reference proteome</keyword>
<accession>A0A1E5VBV1</accession>
<protein>
    <submittedName>
        <fullName evidence="2">Uncharacterized protein</fullName>
    </submittedName>
</protein>
<evidence type="ECO:0000313" key="2">
    <source>
        <dbReference type="EMBL" id="OEL22626.1"/>
    </source>
</evidence>
<keyword evidence="1" id="KW-0812">Transmembrane</keyword>
<dbReference type="Proteomes" id="UP000095767">
    <property type="component" value="Unassembled WGS sequence"/>
</dbReference>
<dbReference type="AlphaFoldDB" id="A0A1E5VBV1"/>
<feature type="transmembrane region" description="Helical" evidence="1">
    <location>
        <begin position="53"/>
        <end position="72"/>
    </location>
</feature>
<name>A0A1E5VBV1_9POAL</name>
<organism evidence="2 3">
    <name type="scientific">Dichanthelium oligosanthes</name>
    <dbReference type="NCBI Taxonomy" id="888268"/>
    <lineage>
        <taxon>Eukaryota</taxon>
        <taxon>Viridiplantae</taxon>
        <taxon>Streptophyta</taxon>
        <taxon>Embryophyta</taxon>
        <taxon>Tracheophyta</taxon>
        <taxon>Spermatophyta</taxon>
        <taxon>Magnoliopsida</taxon>
        <taxon>Liliopsida</taxon>
        <taxon>Poales</taxon>
        <taxon>Poaceae</taxon>
        <taxon>PACMAD clade</taxon>
        <taxon>Panicoideae</taxon>
        <taxon>Panicodae</taxon>
        <taxon>Paniceae</taxon>
        <taxon>Dichantheliinae</taxon>
        <taxon>Dichanthelium</taxon>
    </lineage>
</organism>
<gene>
    <name evidence="2" type="ORF">BAE44_0016357</name>
</gene>
<proteinExistence type="predicted"/>
<comment type="caution">
    <text evidence="2">The sequence shown here is derived from an EMBL/GenBank/DDBJ whole genome shotgun (WGS) entry which is preliminary data.</text>
</comment>